<reference evidence="5" key="2">
    <citation type="submission" date="2020-09" db="EMBL/GenBank/DDBJ databases">
        <authorList>
            <person name="Sun Q."/>
            <person name="Zhou Y."/>
        </authorList>
    </citation>
    <scope>NUCLEOTIDE SEQUENCE</scope>
    <source>
        <strain evidence="5">CGMCC 1.12785</strain>
    </source>
</reference>
<keyword evidence="3" id="KW-0804">Transcription</keyword>
<protein>
    <submittedName>
        <fullName evidence="5">AraC family transcriptional regulator</fullName>
    </submittedName>
</protein>
<sequence>MHTIAVLAQQDTIAFDLATAVETFRHARLPDGRPAYRILVCGEAPEVGAGAFALRLEHGLEALEQADTVIVPGRNDPRPPAGEAVLDALRNAAAEGTRIASICVGAFTLAQAGLLNGLRATTHWAAAETLARMHPQVEVDADVLYVDSGQILTSAGAAAGLDLCLHMIRKDHGTAVAADASRLAVAPLHRSGGQAQFILRNRPTLQTASLEPVLLWIEENAHHRLTLEDLAQAAHMSVRTLNRRFHVETGQSPMVWLNGVRIRHAQEYLETTQHGIERIARQTGFPSPSTFRAAFHKAVGVAPSEYRRTFRGAAAAG</sequence>
<comment type="caution">
    <text evidence="5">The sequence shown here is derived from an EMBL/GenBank/DDBJ whole genome shotgun (WGS) entry which is preliminary data.</text>
</comment>
<dbReference type="InterPro" id="IPR009057">
    <property type="entry name" value="Homeodomain-like_sf"/>
</dbReference>
<gene>
    <name evidence="5" type="ORF">GCM10011333_24010</name>
</gene>
<dbReference type="Pfam" id="PF01965">
    <property type="entry name" value="DJ-1_PfpI"/>
    <property type="match status" value="1"/>
</dbReference>
<feature type="domain" description="HTH araC/xylS-type" evidence="4">
    <location>
        <begin position="211"/>
        <end position="309"/>
    </location>
</feature>
<dbReference type="Pfam" id="PF12833">
    <property type="entry name" value="HTH_18"/>
    <property type="match status" value="1"/>
</dbReference>
<dbReference type="Gene3D" id="1.10.10.60">
    <property type="entry name" value="Homeodomain-like"/>
    <property type="match status" value="1"/>
</dbReference>
<name>A0A8J2TZE5_9MICO</name>
<dbReference type="InterPro" id="IPR052158">
    <property type="entry name" value="INH-QAR"/>
</dbReference>
<dbReference type="SUPFAM" id="SSF52317">
    <property type="entry name" value="Class I glutamine amidotransferase-like"/>
    <property type="match status" value="1"/>
</dbReference>
<dbReference type="GO" id="GO:0043565">
    <property type="term" value="F:sequence-specific DNA binding"/>
    <property type="evidence" value="ECO:0007669"/>
    <property type="project" value="InterPro"/>
</dbReference>
<dbReference type="PANTHER" id="PTHR43130:SF3">
    <property type="entry name" value="HTH-TYPE TRANSCRIPTIONAL REGULATOR RV1931C"/>
    <property type="match status" value="1"/>
</dbReference>
<dbReference type="InterPro" id="IPR029062">
    <property type="entry name" value="Class_I_gatase-like"/>
</dbReference>
<dbReference type="CDD" id="cd03137">
    <property type="entry name" value="GATase1_AraC_1"/>
    <property type="match status" value="1"/>
</dbReference>
<proteinExistence type="predicted"/>
<dbReference type="PRINTS" id="PR00032">
    <property type="entry name" value="HTHARAC"/>
</dbReference>
<evidence type="ECO:0000313" key="6">
    <source>
        <dbReference type="Proteomes" id="UP000616114"/>
    </source>
</evidence>
<evidence type="ECO:0000313" key="5">
    <source>
        <dbReference type="EMBL" id="GGA20073.1"/>
    </source>
</evidence>
<dbReference type="SUPFAM" id="SSF46689">
    <property type="entry name" value="Homeodomain-like"/>
    <property type="match status" value="2"/>
</dbReference>
<accession>A0A8J2TZE5</accession>
<evidence type="ECO:0000256" key="3">
    <source>
        <dbReference type="ARBA" id="ARBA00023163"/>
    </source>
</evidence>
<dbReference type="InterPro" id="IPR002818">
    <property type="entry name" value="DJ-1/PfpI"/>
</dbReference>
<dbReference type="GO" id="GO:0003700">
    <property type="term" value="F:DNA-binding transcription factor activity"/>
    <property type="evidence" value="ECO:0007669"/>
    <property type="project" value="InterPro"/>
</dbReference>
<dbReference type="Gene3D" id="3.40.50.880">
    <property type="match status" value="1"/>
</dbReference>
<evidence type="ECO:0000256" key="1">
    <source>
        <dbReference type="ARBA" id="ARBA00023015"/>
    </source>
</evidence>
<reference evidence="5" key="1">
    <citation type="journal article" date="2014" name="Int. J. Syst. Evol. Microbiol.">
        <title>Complete genome sequence of Corynebacterium casei LMG S-19264T (=DSM 44701T), isolated from a smear-ripened cheese.</title>
        <authorList>
            <consortium name="US DOE Joint Genome Institute (JGI-PGF)"/>
            <person name="Walter F."/>
            <person name="Albersmeier A."/>
            <person name="Kalinowski J."/>
            <person name="Ruckert C."/>
        </authorList>
    </citation>
    <scope>NUCLEOTIDE SEQUENCE</scope>
    <source>
        <strain evidence="5">CGMCC 1.12785</strain>
    </source>
</reference>
<dbReference type="Proteomes" id="UP000616114">
    <property type="component" value="Unassembled WGS sequence"/>
</dbReference>
<keyword evidence="6" id="KW-1185">Reference proteome</keyword>
<dbReference type="InterPro" id="IPR020449">
    <property type="entry name" value="Tscrpt_reg_AraC-type_HTH"/>
</dbReference>
<dbReference type="RefSeq" id="WP_188551133.1">
    <property type="nucleotide sequence ID" value="NZ_BMFY01000010.1"/>
</dbReference>
<dbReference type="PROSITE" id="PS01124">
    <property type="entry name" value="HTH_ARAC_FAMILY_2"/>
    <property type="match status" value="1"/>
</dbReference>
<dbReference type="EMBL" id="BMFY01000010">
    <property type="protein sequence ID" value="GGA20073.1"/>
    <property type="molecule type" value="Genomic_DNA"/>
</dbReference>
<keyword evidence="2" id="KW-0238">DNA-binding</keyword>
<dbReference type="InterPro" id="IPR018060">
    <property type="entry name" value="HTH_AraC"/>
</dbReference>
<dbReference type="SMART" id="SM00342">
    <property type="entry name" value="HTH_ARAC"/>
    <property type="match status" value="1"/>
</dbReference>
<evidence type="ECO:0000259" key="4">
    <source>
        <dbReference type="PROSITE" id="PS01124"/>
    </source>
</evidence>
<dbReference type="PANTHER" id="PTHR43130">
    <property type="entry name" value="ARAC-FAMILY TRANSCRIPTIONAL REGULATOR"/>
    <property type="match status" value="1"/>
</dbReference>
<dbReference type="AlphaFoldDB" id="A0A8J2TZE5"/>
<organism evidence="5 6">
    <name type="scientific">Sediminivirga luteola</name>
    <dbReference type="NCBI Taxonomy" id="1774748"/>
    <lineage>
        <taxon>Bacteria</taxon>
        <taxon>Bacillati</taxon>
        <taxon>Actinomycetota</taxon>
        <taxon>Actinomycetes</taxon>
        <taxon>Micrococcales</taxon>
        <taxon>Brevibacteriaceae</taxon>
        <taxon>Sediminivirga</taxon>
    </lineage>
</organism>
<keyword evidence="1" id="KW-0805">Transcription regulation</keyword>
<evidence type="ECO:0000256" key="2">
    <source>
        <dbReference type="ARBA" id="ARBA00023125"/>
    </source>
</evidence>